<geneLocation type="plasmid" evidence="1 2">
    <name>p410-lp97</name>
</geneLocation>
<proteinExistence type="predicted"/>
<sequence>MNTQSESGHKALSINEWVSRELAEVQERAVLQDKLLRGGYTYQ</sequence>
<accession>A0AAQ2WWS7</accession>
<gene>
    <name evidence="1" type="ORF">O5398_04635</name>
</gene>
<dbReference type="RefSeq" id="WP_269480811.1">
    <property type="nucleotide sequence ID" value="NZ_CP072480.1"/>
</dbReference>
<dbReference type="EMBL" id="CP114638">
    <property type="protein sequence ID" value="WAZ91422.1"/>
    <property type="molecule type" value="Genomic_DNA"/>
</dbReference>
<evidence type="ECO:0000313" key="1">
    <source>
        <dbReference type="EMBL" id="WAZ91422.1"/>
    </source>
</evidence>
<dbReference type="AlphaFoldDB" id="A0AAQ2WWS7"/>
<protein>
    <submittedName>
        <fullName evidence="1">Uncharacterized protein</fullName>
    </submittedName>
</protein>
<reference evidence="1" key="1">
    <citation type="submission" date="2022-12" db="EMBL/GenBank/DDBJ databases">
        <title>B. miyamotoi WGS.</title>
        <authorList>
            <person name="Kuleshov K.V."/>
            <person name="Hoornstra D."/>
            <person name="Hovius J.W."/>
            <person name="Platonov A.E."/>
            <person name="Telford S.R. III."/>
        </authorList>
    </citation>
    <scope>NUCLEOTIDE SEQUENCE</scope>
    <source>
        <strain evidence="1">410</strain>
        <plasmid evidence="1">p410-lp97</plasmid>
    </source>
</reference>
<name>A0AAQ2WWS7_9SPIR</name>
<organism evidence="1 2">
    <name type="scientific">Borrelia miyamotoi</name>
    <dbReference type="NCBI Taxonomy" id="47466"/>
    <lineage>
        <taxon>Bacteria</taxon>
        <taxon>Pseudomonadati</taxon>
        <taxon>Spirochaetota</taxon>
        <taxon>Spirochaetia</taxon>
        <taxon>Spirochaetales</taxon>
        <taxon>Borreliaceae</taxon>
        <taxon>Borrelia</taxon>
    </lineage>
</organism>
<evidence type="ECO:0000313" key="2">
    <source>
        <dbReference type="Proteomes" id="UP001164544"/>
    </source>
</evidence>
<keyword evidence="1" id="KW-0614">Plasmid</keyword>
<dbReference type="Proteomes" id="UP001164544">
    <property type="component" value="Plasmid p410-lp97"/>
</dbReference>